<dbReference type="EMBL" id="FOXB01000003">
    <property type="protein sequence ID" value="SFO97616.1"/>
    <property type="molecule type" value="Genomic_DNA"/>
</dbReference>
<name>A0A1I5LL95_9BACT</name>
<protein>
    <submittedName>
        <fullName evidence="1">Uncharacterized protein</fullName>
    </submittedName>
</protein>
<proteinExistence type="predicted"/>
<dbReference type="AlphaFoldDB" id="A0A1I5LL95"/>
<gene>
    <name evidence="1" type="ORF">SAMN05216234_10367</name>
</gene>
<accession>A0A1I5LL95</accession>
<organism evidence="1 2">
    <name type="scientific">Hydrogenimonas thermophila</name>
    <dbReference type="NCBI Taxonomy" id="223786"/>
    <lineage>
        <taxon>Bacteria</taxon>
        <taxon>Pseudomonadati</taxon>
        <taxon>Campylobacterota</taxon>
        <taxon>Epsilonproteobacteria</taxon>
        <taxon>Campylobacterales</taxon>
        <taxon>Hydrogenimonadaceae</taxon>
        <taxon>Hydrogenimonas</taxon>
    </lineage>
</organism>
<keyword evidence="2" id="KW-1185">Reference proteome</keyword>
<sequence length="84" mass="9971">MIVINSSDFIKKPSYITKPKDIIFIEDSKKHITKSVVLPYEFYEIVKEKIEDELYLYQNKKALSKSSQDEFLEIEESFCEDIVK</sequence>
<evidence type="ECO:0000313" key="2">
    <source>
        <dbReference type="Proteomes" id="UP000199227"/>
    </source>
</evidence>
<dbReference type="Proteomes" id="UP000199227">
    <property type="component" value="Unassembled WGS sequence"/>
</dbReference>
<evidence type="ECO:0000313" key="1">
    <source>
        <dbReference type="EMBL" id="SFO97616.1"/>
    </source>
</evidence>
<dbReference type="OrthoDB" id="9255808at2"/>
<dbReference type="STRING" id="223786.SAMN05216234_10367"/>
<reference evidence="1 2" key="1">
    <citation type="submission" date="2016-10" db="EMBL/GenBank/DDBJ databases">
        <authorList>
            <person name="de Groot N.N."/>
        </authorList>
    </citation>
    <scope>NUCLEOTIDE SEQUENCE [LARGE SCALE GENOMIC DNA]</scope>
    <source>
        <strain evidence="1 2">EP1-55-1</strain>
    </source>
</reference>
<dbReference type="RefSeq" id="WP_092910477.1">
    <property type="nucleotide sequence ID" value="NZ_FOXB01000003.1"/>
</dbReference>